<proteinExistence type="predicted"/>
<dbReference type="InterPro" id="IPR029016">
    <property type="entry name" value="GAF-like_dom_sf"/>
</dbReference>
<dbReference type="Gene3D" id="3.30.450.40">
    <property type="match status" value="1"/>
</dbReference>
<keyword evidence="3" id="KW-1185">Reference proteome</keyword>
<protein>
    <submittedName>
        <fullName evidence="2">GAF domain-containing protein</fullName>
    </submittedName>
</protein>
<evidence type="ECO:0000313" key="3">
    <source>
        <dbReference type="Proteomes" id="UP000469385"/>
    </source>
</evidence>
<dbReference type="AlphaFoldDB" id="A0A6N8IML4"/>
<dbReference type="SMART" id="SM00065">
    <property type="entry name" value="GAF"/>
    <property type="match status" value="1"/>
</dbReference>
<evidence type="ECO:0000313" key="2">
    <source>
        <dbReference type="EMBL" id="MVQ28071.1"/>
    </source>
</evidence>
<dbReference type="InterPro" id="IPR003018">
    <property type="entry name" value="GAF"/>
</dbReference>
<gene>
    <name evidence="2" type="ORF">GON04_01315</name>
</gene>
<comment type="caution">
    <text evidence="2">The sequence shown here is derived from an EMBL/GenBank/DDBJ whole genome shotgun (WGS) entry which is preliminary data.</text>
</comment>
<dbReference type="RefSeq" id="WP_157396216.1">
    <property type="nucleotide sequence ID" value="NZ_WSEL01000003.1"/>
</dbReference>
<organism evidence="2 3">
    <name type="scientific">Ramlibacter pinisoli</name>
    <dbReference type="NCBI Taxonomy" id="2682844"/>
    <lineage>
        <taxon>Bacteria</taxon>
        <taxon>Pseudomonadati</taxon>
        <taxon>Pseudomonadota</taxon>
        <taxon>Betaproteobacteria</taxon>
        <taxon>Burkholderiales</taxon>
        <taxon>Comamonadaceae</taxon>
        <taxon>Ramlibacter</taxon>
    </lineage>
</organism>
<dbReference type="Pfam" id="PF13185">
    <property type="entry name" value="GAF_2"/>
    <property type="match status" value="1"/>
</dbReference>
<dbReference type="Proteomes" id="UP000469385">
    <property type="component" value="Unassembled WGS sequence"/>
</dbReference>
<feature type="domain" description="GAF" evidence="1">
    <location>
        <begin position="26"/>
        <end position="178"/>
    </location>
</feature>
<dbReference type="EMBL" id="WSEL01000003">
    <property type="protein sequence ID" value="MVQ28071.1"/>
    <property type="molecule type" value="Genomic_DNA"/>
</dbReference>
<evidence type="ECO:0000259" key="1">
    <source>
        <dbReference type="SMART" id="SM00065"/>
    </source>
</evidence>
<dbReference type="SUPFAM" id="SSF55781">
    <property type="entry name" value="GAF domain-like"/>
    <property type="match status" value="1"/>
</dbReference>
<reference evidence="2 3" key="1">
    <citation type="submission" date="2019-12" db="EMBL/GenBank/DDBJ databases">
        <authorList>
            <person name="Huq M.A."/>
        </authorList>
    </citation>
    <scope>NUCLEOTIDE SEQUENCE [LARGE SCALE GENOMIC DNA]</scope>
    <source>
        <strain evidence="2 3">MAH-25</strain>
    </source>
</reference>
<accession>A0A6N8IML4</accession>
<sequence>MHANDRTAERDHVVAAAVQRAESLLDRGAPLREVLSQLTGAVETLSNGTTVASILALDREGLLRNGASPSLPADYLDQIDRLRPDPAVGTCAAAAATGRIVLTPDFHADEKWRELRHLPLAIGFRGAWSMPLKDEAGRVVGTFGTYFRESRQPTGQEVEDVTALAPVAARAISRHARRV</sequence>
<name>A0A6N8IML4_9BURK</name>